<dbReference type="Proteomes" id="UP000005835">
    <property type="component" value="Unassembled WGS sequence"/>
</dbReference>
<dbReference type="AlphaFoldDB" id="K1KEG5"/>
<dbReference type="HOGENOM" id="CLU_090993_3_1_4"/>
<evidence type="ECO:0008006" key="3">
    <source>
        <dbReference type="Google" id="ProtNLM"/>
    </source>
</evidence>
<dbReference type="RefSeq" id="WP_005437146.1">
    <property type="nucleotide sequence ID" value="NZ_JH815521.1"/>
</dbReference>
<dbReference type="PATRIC" id="fig|742823.3.peg.2260"/>
<keyword evidence="2" id="KW-1185">Reference proteome</keyword>
<reference evidence="1 2" key="1">
    <citation type="submission" date="2012-05" db="EMBL/GenBank/DDBJ databases">
        <title>The Genome Sequence of Sutterella wadsworthensis 2_1_59BFAA.</title>
        <authorList>
            <consortium name="The Broad Institute Genome Sequencing Platform"/>
            <person name="Earl A."/>
            <person name="Ward D."/>
            <person name="Feldgarden M."/>
            <person name="Gevers D."/>
            <person name="Daigneault M."/>
            <person name="Strauss J."/>
            <person name="Allen-Vercoe E."/>
            <person name="Walker B."/>
            <person name="Young S.K."/>
            <person name="Zeng Q."/>
            <person name="Gargeya S."/>
            <person name="Fitzgerald M."/>
            <person name="Haas B."/>
            <person name="Abouelleil A."/>
            <person name="Alvarado L."/>
            <person name="Arachchi H.M."/>
            <person name="Berlin A.M."/>
            <person name="Chapman S.B."/>
            <person name="Goldberg J."/>
            <person name="Griggs A."/>
            <person name="Gujja S."/>
            <person name="Hansen M."/>
            <person name="Howarth C."/>
            <person name="Imamovic A."/>
            <person name="Larimer J."/>
            <person name="McCowen C."/>
            <person name="Montmayeur A."/>
            <person name="Murphy C."/>
            <person name="Neiman D."/>
            <person name="Pearson M."/>
            <person name="Priest M."/>
            <person name="Roberts A."/>
            <person name="Saif S."/>
            <person name="Shea T."/>
            <person name="Sisk P."/>
            <person name="Sykes S."/>
            <person name="Wortman J."/>
            <person name="Nusbaum C."/>
            <person name="Birren B."/>
        </authorList>
    </citation>
    <scope>NUCLEOTIDE SEQUENCE [LARGE SCALE GENOMIC DNA]</scope>
    <source>
        <strain evidence="1 2">2_1_59BFAA</strain>
    </source>
</reference>
<dbReference type="InterPro" id="IPR025591">
    <property type="entry name" value="RloB"/>
</dbReference>
<comment type="caution">
    <text evidence="1">The sequence shown here is derived from an EMBL/GenBank/DDBJ whole genome shotgun (WGS) entry which is preliminary data.</text>
</comment>
<dbReference type="eggNOG" id="ENOG5033324">
    <property type="taxonomic scope" value="Bacteria"/>
</dbReference>
<sequence>MARTVSLNKRFNRGVPARAYIKHLHVYTEGEITEKEYLNAFCREIIPVHPEFRLSIKPSKGKSSPRKILDAMRRGAKLFGDKRSNEIWVLIDQDDWPASHVEELKEGKGIRQAVSIYKVLQSIPKFELWVLLHFEKANGISTSKEIDEKLKTIIQNYNKHLPDNLFTWSNVQEAISNARLRVRNGHAAQTQVYELIEHLLELAPTMTDTTP</sequence>
<protein>
    <recommendedName>
        <fullName evidence="3">RloB domain-containing protein</fullName>
    </recommendedName>
</protein>
<proteinExistence type="predicted"/>
<accession>K1KEG5</accession>
<dbReference type="Pfam" id="PF13707">
    <property type="entry name" value="RloB"/>
    <property type="match status" value="1"/>
</dbReference>
<dbReference type="OrthoDB" id="9796523at2"/>
<gene>
    <name evidence="1" type="ORF">HMPREF9465_02254</name>
</gene>
<evidence type="ECO:0000313" key="1">
    <source>
        <dbReference type="EMBL" id="EKB30124.1"/>
    </source>
</evidence>
<organism evidence="1 2">
    <name type="scientific">Sutterella wadsworthensis 2_1_59BFAA</name>
    <dbReference type="NCBI Taxonomy" id="742823"/>
    <lineage>
        <taxon>Bacteria</taxon>
        <taxon>Pseudomonadati</taxon>
        <taxon>Pseudomonadota</taxon>
        <taxon>Betaproteobacteria</taxon>
        <taxon>Burkholderiales</taxon>
        <taxon>Sutterellaceae</taxon>
        <taxon>Sutterella</taxon>
    </lineage>
</organism>
<name>K1KEG5_9BURK</name>
<evidence type="ECO:0000313" key="2">
    <source>
        <dbReference type="Proteomes" id="UP000005835"/>
    </source>
</evidence>
<dbReference type="EMBL" id="ADMG01000055">
    <property type="protein sequence ID" value="EKB30124.1"/>
    <property type="molecule type" value="Genomic_DNA"/>
</dbReference>
<dbReference type="STRING" id="742823.HMPREF9465_02254"/>